<evidence type="ECO:0000313" key="2">
    <source>
        <dbReference type="Proteomes" id="UP001187734"/>
    </source>
</evidence>
<evidence type="ECO:0000313" key="1">
    <source>
        <dbReference type="EMBL" id="SPJ92793.1"/>
    </source>
</evidence>
<dbReference type="EMBL" id="ONZP01001010">
    <property type="protein sequence ID" value="SPJ92793.1"/>
    <property type="molecule type" value="Genomic_DNA"/>
</dbReference>
<dbReference type="Proteomes" id="UP001187734">
    <property type="component" value="Unassembled WGS sequence"/>
</dbReference>
<name>A0AAE8SQ57_9HYPO</name>
<keyword evidence="2" id="KW-1185">Reference proteome</keyword>
<organism evidence="1 2">
    <name type="scientific">Fusarium torulosum</name>
    <dbReference type="NCBI Taxonomy" id="33205"/>
    <lineage>
        <taxon>Eukaryota</taxon>
        <taxon>Fungi</taxon>
        <taxon>Dikarya</taxon>
        <taxon>Ascomycota</taxon>
        <taxon>Pezizomycotina</taxon>
        <taxon>Sordariomycetes</taxon>
        <taxon>Hypocreomycetidae</taxon>
        <taxon>Hypocreales</taxon>
        <taxon>Nectriaceae</taxon>
        <taxon>Fusarium</taxon>
    </lineage>
</organism>
<comment type="caution">
    <text evidence="1">The sequence shown here is derived from an EMBL/GenBank/DDBJ whole genome shotgun (WGS) entry which is preliminary data.</text>
</comment>
<dbReference type="AlphaFoldDB" id="A0AAE8SQ57"/>
<gene>
    <name evidence="1" type="ORF">FTOL_13758</name>
</gene>
<proteinExistence type="predicted"/>
<protein>
    <submittedName>
        <fullName evidence="1">Uncharacterized protein</fullName>
    </submittedName>
</protein>
<accession>A0AAE8SQ57</accession>
<sequence>MKAQISIAVLIATEGASAGCYQKDGESPQDVA</sequence>
<reference evidence="1" key="1">
    <citation type="submission" date="2018-03" db="EMBL/GenBank/DDBJ databases">
        <authorList>
            <person name="Guldener U."/>
        </authorList>
    </citation>
    <scope>NUCLEOTIDE SEQUENCE</scope>
</reference>